<dbReference type="Proteomes" id="UP000185124">
    <property type="component" value="Unassembled WGS sequence"/>
</dbReference>
<sequence length="145" mass="15366">MEQRISLVTLGVTDVARARAFYEHLGWRGQEVEETVFFQAGGLAVVLWGRDKLAADAGIDDPGTGGFGGMTLAQNVRSRAEVDEVIAAAVAAGAEVTKPARETFYGGYAGYFTDPDGHVWEIAWNPGFPLAEDGTITVPDFGATG</sequence>
<dbReference type="InterPro" id="IPR037523">
    <property type="entry name" value="VOC_core"/>
</dbReference>
<evidence type="ECO:0000313" key="2">
    <source>
        <dbReference type="EMBL" id="SIN35241.1"/>
    </source>
</evidence>
<dbReference type="AlphaFoldDB" id="A0A1N6AMK9"/>
<dbReference type="STRING" id="709881.SAMN04489832_5781"/>
<organism evidence="2 3">
    <name type="scientific">Micromonospora cremea</name>
    <dbReference type="NCBI Taxonomy" id="709881"/>
    <lineage>
        <taxon>Bacteria</taxon>
        <taxon>Bacillati</taxon>
        <taxon>Actinomycetota</taxon>
        <taxon>Actinomycetes</taxon>
        <taxon>Micromonosporales</taxon>
        <taxon>Micromonosporaceae</taxon>
        <taxon>Micromonospora</taxon>
    </lineage>
</organism>
<dbReference type="PROSITE" id="PS51819">
    <property type="entry name" value="VOC"/>
    <property type="match status" value="1"/>
</dbReference>
<reference evidence="3" key="1">
    <citation type="submission" date="2016-12" db="EMBL/GenBank/DDBJ databases">
        <authorList>
            <person name="Varghese N."/>
            <person name="Submissions S."/>
        </authorList>
    </citation>
    <scope>NUCLEOTIDE SEQUENCE [LARGE SCALE GENOMIC DNA]</scope>
    <source>
        <strain evidence="3">DSM 45599</strain>
    </source>
</reference>
<gene>
    <name evidence="2" type="ORF">SAMN04489832_5781</name>
</gene>
<protein>
    <recommendedName>
        <fullName evidence="1">VOC domain-containing protein</fullName>
    </recommendedName>
</protein>
<dbReference type="RefSeq" id="WP_074317132.1">
    <property type="nucleotide sequence ID" value="NZ_FSQT01000002.1"/>
</dbReference>
<name>A0A1N6AMK9_9ACTN</name>
<dbReference type="SUPFAM" id="SSF54593">
    <property type="entry name" value="Glyoxalase/Bleomycin resistance protein/Dihydroxybiphenyl dioxygenase"/>
    <property type="match status" value="1"/>
</dbReference>
<proteinExistence type="predicted"/>
<dbReference type="OrthoDB" id="4825162at2"/>
<dbReference type="PANTHER" id="PTHR36503:SF1">
    <property type="entry name" value="BLR2520 PROTEIN"/>
    <property type="match status" value="1"/>
</dbReference>
<evidence type="ECO:0000259" key="1">
    <source>
        <dbReference type="PROSITE" id="PS51819"/>
    </source>
</evidence>
<evidence type="ECO:0000313" key="3">
    <source>
        <dbReference type="Proteomes" id="UP000185124"/>
    </source>
</evidence>
<dbReference type="InterPro" id="IPR029068">
    <property type="entry name" value="Glyas_Bleomycin-R_OHBP_Dase"/>
</dbReference>
<dbReference type="PANTHER" id="PTHR36503">
    <property type="entry name" value="BLR2520 PROTEIN"/>
    <property type="match status" value="1"/>
</dbReference>
<feature type="domain" description="VOC" evidence="1">
    <location>
        <begin position="4"/>
        <end position="125"/>
    </location>
</feature>
<dbReference type="Gene3D" id="3.10.180.10">
    <property type="entry name" value="2,3-Dihydroxybiphenyl 1,2-Dioxygenase, domain 1"/>
    <property type="match status" value="1"/>
</dbReference>
<accession>A0A1N6AMK9</accession>
<dbReference type="InterPro" id="IPR004360">
    <property type="entry name" value="Glyas_Fos-R_dOase_dom"/>
</dbReference>
<dbReference type="EMBL" id="FSQT01000002">
    <property type="protein sequence ID" value="SIN35241.1"/>
    <property type="molecule type" value="Genomic_DNA"/>
</dbReference>
<dbReference type="Pfam" id="PF00903">
    <property type="entry name" value="Glyoxalase"/>
    <property type="match status" value="1"/>
</dbReference>
<keyword evidence="3" id="KW-1185">Reference proteome</keyword>